<comment type="caution">
    <text evidence="1">The sequence shown here is derived from an EMBL/GenBank/DDBJ whole genome shotgun (WGS) entry which is preliminary data.</text>
</comment>
<gene>
    <name evidence="1" type="primary">Acey_s0168.g200</name>
    <name evidence="1" type="ORF">Y032_0168g200</name>
</gene>
<dbReference type="Proteomes" id="UP000024635">
    <property type="component" value="Unassembled WGS sequence"/>
</dbReference>
<protein>
    <submittedName>
        <fullName evidence="1">Uncharacterized protein</fullName>
    </submittedName>
</protein>
<proteinExistence type="predicted"/>
<organism evidence="1 2">
    <name type="scientific">Ancylostoma ceylanicum</name>
    <dbReference type="NCBI Taxonomy" id="53326"/>
    <lineage>
        <taxon>Eukaryota</taxon>
        <taxon>Metazoa</taxon>
        <taxon>Ecdysozoa</taxon>
        <taxon>Nematoda</taxon>
        <taxon>Chromadorea</taxon>
        <taxon>Rhabditida</taxon>
        <taxon>Rhabditina</taxon>
        <taxon>Rhabditomorpha</taxon>
        <taxon>Strongyloidea</taxon>
        <taxon>Ancylostomatidae</taxon>
        <taxon>Ancylostomatinae</taxon>
        <taxon>Ancylostoma</taxon>
    </lineage>
</organism>
<keyword evidence="2" id="KW-1185">Reference proteome</keyword>
<dbReference type="EMBL" id="JARK01001504">
    <property type="protein sequence ID" value="EYB94737.1"/>
    <property type="molecule type" value="Genomic_DNA"/>
</dbReference>
<dbReference type="AlphaFoldDB" id="A0A016SWE2"/>
<sequence>MNKKTKSYSDNGRIYIHREMRFQNIPECCHATIQFLHDPARQLIIRVTRQKLLYFGWEVLTSPPYRVKHGVRTGVPKYVPPFCYHLVVDASMRFHSLFFESVNSLSHSVIEVLDHHSQNCQLWENVSNTLGHVGDANHGTNERDQIARKLNMCGQS</sequence>
<reference evidence="2" key="1">
    <citation type="journal article" date="2015" name="Nat. Genet.">
        <title>The genome and transcriptome of the zoonotic hookworm Ancylostoma ceylanicum identify infection-specific gene families.</title>
        <authorList>
            <person name="Schwarz E.M."/>
            <person name="Hu Y."/>
            <person name="Antoshechkin I."/>
            <person name="Miller M.M."/>
            <person name="Sternberg P.W."/>
            <person name="Aroian R.V."/>
        </authorList>
    </citation>
    <scope>NUCLEOTIDE SEQUENCE</scope>
    <source>
        <strain evidence="2">HY135</strain>
    </source>
</reference>
<evidence type="ECO:0000313" key="1">
    <source>
        <dbReference type="EMBL" id="EYB94737.1"/>
    </source>
</evidence>
<evidence type="ECO:0000313" key="2">
    <source>
        <dbReference type="Proteomes" id="UP000024635"/>
    </source>
</evidence>
<accession>A0A016SWE2</accession>
<name>A0A016SWE2_9BILA</name>